<dbReference type="PANTHER" id="PTHR30265:SF7">
    <property type="entry name" value="TRANSCRIPTION ANTITERMINATION PROTEIN RFAH"/>
    <property type="match status" value="1"/>
</dbReference>
<dbReference type="CDD" id="cd09892">
    <property type="entry name" value="NGN_SP_RfaH"/>
    <property type="match status" value="1"/>
</dbReference>
<comment type="function">
    <text evidence="4">Enhances distal genes transcription elongation in a specialized subset of operons that encode extracytoplasmic components.</text>
</comment>
<name>A0A842HTQ7_9BURK</name>
<dbReference type="NCBIfam" id="TIGR01955">
    <property type="entry name" value="RfaH"/>
    <property type="match status" value="1"/>
</dbReference>
<comment type="caution">
    <text evidence="6">The sequence shown here is derived from an EMBL/GenBank/DDBJ whole genome shotgun (WGS) entry which is preliminary data.</text>
</comment>
<gene>
    <name evidence="4 6" type="primary">rfaH</name>
    <name evidence="6" type="ORF">GTU67_14040</name>
</gene>
<evidence type="ECO:0000256" key="4">
    <source>
        <dbReference type="HAMAP-Rule" id="MF_00951"/>
    </source>
</evidence>
<keyword evidence="2 4" id="KW-0805">Transcription regulation</keyword>
<evidence type="ECO:0000256" key="3">
    <source>
        <dbReference type="ARBA" id="ARBA00023163"/>
    </source>
</evidence>
<keyword evidence="1 4" id="KW-0889">Transcription antitermination</keyword>
<dbReference type="GO" id="GO:0001073">
    <property type="term" value="F:transcription antitermination factor activity, DNA binding"/>
    <property type="evidence" value="ECO:0007669"/>
    <property type="project" value="UniProtKB-UniRule"/>
</dbReference>
<dbReference type="Pfam" id="PF02357">
    <property type="entry name" value="NusG"/>
    <property type="match status" value="1"/>
</dbReference>
<dbReference type="PANTHER" id="PTHR30265">
    <property type="entry name" value="RHO-INTERACTING TRANSCRIPTION TERMINATION FACTOR NUSG"/>
    <property type="match status" value="1"/>
</dbReference>
<dbReference type="CDD" id="cd06091">
    <property type="entry name" value="KOW_NusG"/>
    <property type="match status" value="1"/>
</dbReference>
<dbReference type="InterPro" id="IPR036735">
    <property type="entry name" value="NGN_dom_sf"/>
</dbReference>
<dbReference type="AlphaFoldDB" id="A0A842HTQ7"/>
<dbReference type="SMART" id="SM00738">
    <property type="entry name" value="NGN"/>
    <property type="match status" value="1"/>
</dbReference>
<keyword evidence="4" id="KW-0238">DNA-binding</keyword>
<dbReference type="Proteomes" id="UP000545386">
    <property type="component" value="Unassembled WGS sequence"/>
</dbReference>
<dbReference type="GO" id="GO:0006354">
    <property type="term" value="P:DNA-templated transcription elongation"/>
    <property type="evidence" value="ECO:0007669"/>
    <property type="project" value="InterPro"/>
</dbReference>
<dbReference type="SUPFAM" id="SSF82679">
    <property type="entry name" value="N-utilization substance G protein NusG, N-terminal domain"/>
    <property type="match status" value="1"/>
</dbReference>
<organism evidence="6 7">
    <name type="scientific">Pusillimonas minor</name>
    <dbReference type="NCBI Taxonomy" id="2697024"/>
    <lineage>
        <taxon>Bacteria</taxon>
        <taxon>Pseudomonadati</taxon>
        <taxon>Pseudomonadota</taxon>
        <taxon>Betaproteobacteria</taxon>
        <taxon>Burkholderiales</taxon>
        <taxon>Alcaligenaceae</taxon>
        <taxon>Pusillimonas</taxon>
    </lineage>
</organism>
<reference evidence="6 7" key="1">
    <citation type="submission" date="2020-08" db="EMBL/GenBank/DDBJ databases">
        <title>Paraeoetvoesia sp. YC-7-48 draft genome sequence.</title>
        <authorList>
            <person name="Yao L."/>
        </authorList>
    </citation>
    <scope>NUCLEOTIDE SEQUENCE [LARGE SCALE GENOMIC DNA]</scope>
    <source>
        <strain evidence="7">YC-7-48</strain>
    </source>
</reference>
<evidence type="ECO:0000259" key="5">
    <source>
        <dbReference type="SMART" id="SM00738"/>
    </source>
</evidence>
<evidence type="ECO:0000313" key="7">
    <source>
        <dbReference type="Proteomes" id="UP000545386"/>
    </source>
</evidence>
<dbReference type="HAMAP" id="MF_00951">
    <property type="entry name" value="RfaH"/>
    <property type="match status" value="1"/>
</dbReference>
<dbReference type="EMBL" id="JACJUU010000018">
    <property type="protein sequence ID" value="MBC2771028.1"/>
    <property type="molecule type" value="Genomic_DNA"/>
</dbReference>
<dbReference type="InterPro" id="IPR043425">
    <property type="entry name" value="NusG-like"/>
</dbReference>
<dbReference type="SUPFAM" id="SSF50104">
    <property type="entry name" value="Translation proteins SH3-like domain"/>
    <property type="match status" value="1"/>
</dbReference>
<dbReference type="InterPro" id="IPR008991">
    <property type="entry name" value="Translation_prot_SH3-like_sf"/>
</dbReference>
<comment type="similarity">
    <text evidence="4">Belongs to the RfaH family.</text>
</comment>
<feature type="domain" description="NusG-like N-terminal" evidence="5">
    <location>
        <begin position="1"/>
        <end position="101"/>
    </location>
</feature>
<dbReference type="Gene3D" id="3.30.70.940">
    <property type="entry name" value="NusG, N-terminal domain"/>
    <property type="match status" value="1"/>
</dbReference>
<evidence type="ECO:0000256" key="1">
    <source>
        <dbReference type="ARBA" id="ARBA00022814"/>
    </source>
</evidence>
<keyword evidence="7" id="KW-1185">Reference proteome</keyword>
<dbReference type="InterPro" id="IPR006645">
    <property type="entry name" value="NGN-like_dom"/>
</dbReference>
<sequence length="164" mass="18650">MHWYLIHTKPRQEACALQNLQQQGYTCYLPQLFHEKLQRGKVVVCQEALFPRYLFIQLGDDAMAQSWAPIRSTRGVSRLVTFGTQPKKIDNTLVDALRQQEALHTRPVPLFQPGDRVQITQGPFSGIEGLFQITDGERRAMVLIELLSKPVRVPVMPEALAKAL</sequence>
<comment type="subunit">
    <text evidence="4">Interacts with both the nontemplate DNA and the RNA polymerase (RNAP).</text>
</comment>
<evidence type="ECO:0000256" key="2">
    <source>
        <dbReference type="ARBA" id="ARBA00023015"/>
    </source>
</evidence>
<proteinExistence type="inferred from homology"/>
<keyword evidence="3 4" id="KW-0804">Transcription</keyword>
<protein>
    <recommendedName>
        <fullName evidence="4">Transcription antitermination protein RfaH</fullName>
    </recommendedName>
</protein>
<accession>A0A842HTQ7</accession>
<dbReference type="NCBIfam" id="NF006534">
    <property type="entry name" value="PRK09014.1"/>
    <property type="match status" value="1"/>
</dbReference>
<dbReference type="InterPro" id="IPR010215">
    <property type="entry name" value="Transcription_antiterm_RfaH"/>
</dbReference>
<dbReference type="GO" id="GO:0003677">
    <property type="term" value="F:DNA binding"/>
    <property type="evidence" value="ECO:0007669"/>
    <property type="project" value="UniProtKB-UniRule"/>
</dbReference>
<dbReference type="GO" id="GO:0005829">
    <property type="term" value="C:cytosol"/>
    <property type="evidence" value="ECO:0007669"/>
    <property type="project" value="TreeGrafter"/>
</dbReference>
<evidence type="ECO:0000313" key="6">
    <source>
        <dbReference type="EMBL" id="MBC2771028.1"/>
    </source>
</evidence>